<dbReference type="GO" id="GO:0005886">
    <property type="term" value="C:plasma membrane"/>
    <property type="evidence" value="ECO:0007669"/>
    <property type="project" value="TreeGrafter"/>
</dbReference>
<reference evidence="6 7" key="1">
    <citation type="submission" date="2018-08" db="EMBL/GenBank/DDBJ databases">
        <title>A genome reference for cultivated species of the human gut microbiota.</title>
        <authorList>
            <person name="Zou Y."/>
            <person name="Xue W."/>
            <person name="Luo G."/>
        </authorList>
    </citation>
    <scope>NUCLEOTIDE SEQUENCE [LARGE SCALE GENOMIC DNA]</scope>
    <source>
        <strain evidence="6 7">AF37-2AT</strain>
    </source>
</reference>
<protein>
    <submittedName>
        <fullName evidence="6">Energy-coupling factor transporter transmembrane protein EcfT</fullName>
    </submittedName>
</protein>
<dbReference type="AlphaFoldDB" id="A0A3E3K4M6"/>
<feature type="transmembrane region" description="Helical" evidence="5">
    <location>
        <begin position="237"/>
        <end position="255"/>
    </location>
</feature>
<keyword evidence="2 5" id="KW-0812">Transmembrane</keyword>
<proteinExistence type="predicted"/>
<dbReference type="PANTHER" id="PTHR33514">
    <property type="entry name" value="PROTEIN ABCI12, CHLOROPLASTIC"/>
    <property type="match status" value="1"/>
</dbReference>
<evidence type="ECO:0000256" key="5">
    <source>
        <dbReference type="SAM" id="Phobius"/>
    </source>
</evidence>
<evidence type="ECO:0000313" key="7">
    <source>
        <dbReference type="Proteomes" id="UP000261080"/>
    </source>
</evidence>
<keyword evidence="4 5" id="KW-0472">Membrane</keyword>
<dbReference type="Pfam" id="PF02361">
    <property type="entry name" value="CbiQ"/>
    <property type="match status" value="1"/>
</dbReference>
<feature type="transmembrane region" description="Helical" evidence="5">
    <location>
        <begin position="105"/>
        <end position="127"/>
    </location>
</feature>
<dbReference type="InterPro" id="IPR003339">
    <property type="entry name" value="ABC/ECF_trnsptr_transmembrane"/>
</dbReference>
<dbReference type="PANTHER" id="PTHR33514:SF13">
    <property type="entry name" value="PROTEIN ABCI12, CHLOROPLASTIC"/>
    <property type="match status" value="1"/>
</dbReference>
<accession>A0A3E3K4M6</accession>
<comment type="caution">
    <text evidence="6">The sequence shown here is derived from an EMBL/GenBank/DDBJ whole genome shotgun (WGS) entry which is preliminary data.</text>
</comment>
<comment type="subcellular location">
    <subcellularLocation>
        <location evidence="1">Membrane</location>
        <topology evidence="1">Multi-pass membrane protein</topology>
    </subcellularLocation>
</comment>
<evidence type="ECO:0000256" key="4">
    <source>
        <dbReference type="ARBA" id="ARBA00023136"/>
    </source>
</evidence>
<evidence type="ECO:0000313" key="6">
    <source>
        <dbReference type="EMBL" id="RGE88903.1"/>
    </source>
</evidence>
<gene>
    <name evidence="6" type="ORF">DW016_05200</name>
</gene>
<dbReference type="GeneID" id="97193793"/>
<name>A0A3E3K4M6_9FIRM</name>
<dbReference type="CDD" id="cd16914">
    <property type="entry name" value="EcfT"/>
    <property type="match status" value="1"/>
</dbReference>
<dbReference type="OrthoDB" id="8635523at2"/>
<organism evidence="6 7">
    <name type="scientific">Sellimonas intestinalis</name>
    <dbReference type="NCBI Taxonomy" id="1653434"/>
    <lineage>
        <taxon>Bacteria</taxon>
        <taxon>Bacillati</taxon>
        <taxon>Bacillota</taxon>
        <taxon>Clostridia</taxon>
        <taxon>Lachnospirales</taxon>
        <taxon>Lachnospiraceae</taxon>
        <taxon>Sellimonas</taxon>
    </lineage>
</organism>
<keyword evidence="3 5" id="KW-1133">Transmembrane helix</keyword>
<feature type="transmembrane region" description="Helical" evidence="5">
    <location>
        <begin position="20"/>
        <end position="53"/>
    </location>
</feature>
<dbReference type="EMBL" id="QVLX01000002">
    <property type="protein sequence ID" value="RGE88903.1"/>
    <property type="molecule type" value="Genomic_DNA"/>
</dbReference>
<feature type="transmembrane region" description="Helical" evidence="5">
    <location>
        <begin position="65"/>
        <end position="85"/>
    </location>
</feature>
<sequence>MFDYIEQDSFLHRRNPVIKLAMIAVITVIVCLSYFPVLPAVTFLVFFFGTWIAGRIPMRNLLRRLLVFLIISILFMISMLLLRGLNEESEIVVRFWIFGWTRRDFVHAVTLGFRILALITMSMGFVLTTRPGDLLLSLIMQCRLSVVHGYAAMAAYRFLPELQEQIDAIHLAQEIRGIPWNKGIGSRFTSPFRVPLPLLCIAARRGERVACAMESRGMGRKTKRTFYKKMKTNRADWLFLLLSVLGYAVIVWILIKFNAYRFSFASIQ</sequence>
<keyword evidence="7" id="KW-1185">Reference proteome</keyword>
<evidence type="ECO:0000256" key="2">
    <source>
        <dbReference type="ARBA" id="ARBA00022692"/>
    </source>
</evidence>
<dbReference type="RefSeq" id="WP_053769494.1">
    <property type="nucleotide sequence ID" value="NZ_CATZPC010000007.1"/>
</dbReference>
<evidence type="ECO:0000256" key="1">
    <source>
        <dbReference type="ARBA" id="ARBA00004141"/>
    </source>
</evidence>
<evidence type="ECO:0000256" key="3">
    <source>
        <dbReference type="ARBA" id="ARBA00022989"/>
    </source>
</evidence>
<dbReference type="Proteomes" id="UP000261080">
    <property type="component" value="Unassembled WGS sequence"/>
</dbReference>